<reference evidence="2 4" key="2">
    <citation type="submission" date="2020-02" db="EMBL/GenBank/DDBJ databases">
        <title>The WGS of Modestobacter muralis DSM 100205.</title>
        <authorList>
            <person name="Jiang Z."/>
        </authorList>
    </citation>
    <scope>NUCLEOTIDE SEQUENCE [LARGE SCALE GENOMIC DNA]</scope>
    <source>
        <strain evidence="2 4">DSM 100205</strain>
    </source>
</reference>
<dbReference type="EMBL" id="JAAGWB010000014">
    <property type="protein sequence ID" value="NEN50744.1"/>
    <property type="molecule type" value="Genomic_DNA"/>
</dbReference>
<dbReference type="EMBL" id="JAAGWH010000014">
    <property type="protein sequence ID" value="NEK93977.1"/>
    <property type="molecule type" value="Genomic_DNA"/>
</dbReference>
<reference evidence="1 3" key="1">
    <citation type="submission" date="2020-01" db="EMBL/GenBank/DDBJ databases">
        <title>the WGS Modestobacter muralis CPCC 204518.</title>
        <authorList>
            <person name="Jiang Z."/>
        </authorList>
    </citation>
    <scope>NUCLEOTIDE SEQUENCE [LARGE SCALE GENOMIC DNA]</scope>
    <source>
        <strain evidence="1 3">DSM 100205</strain>
    </source>
</reference>
<dbReference type="AlphaFoldDB" id="A0A6P0H9K5"/>
<proteinExistence type="predicted"/>
<name>A0A6P0H9K5_9ACTN</name>
<evidence type="ECO:0000313" key="1">
    <source>
        <dbReference type="EMBL" id="NEK93977.1"/>
    </source>
</evidence>
<keyword evidence="3" id="KW-1185">Reference proteome</keyword>
<dbReference type="Proteomes" id="UP000468828">
    <property type="component" value="Unassembled WGS sequence"/>
</dbReference>
<protein>
    <submittedName>
        <fullName evidence="2">Uncharacterized protein</fullName>
    </submittedName>
</protein>
<sequence length="225" mass="25348">MTSPRQVLEPGERPRALTVMNEILVETPVWDRPYGTGYPLPVADLVDLGVPEQLVQRLVAWNDWCWQDFDPADPSPRRVEPGWEREVGRLARELQAVLPDVDVVVFAGAGTRPFRDEGLPEQDHALDADRPTAVTVMAAPTARDPLFTTPFGRCAAIDPEVLSVTPELVARLRAWNAAFPGPERLDEPWCATGLALARELQDELWDVAVHYFEDDDPRPVRERRR</sequence>
<evidence type="ECO:0000313" key="2">
    <source>
        <dbReference type="EMBL" id="NEN50744.1"/>
    </source>
</evidence>
<accession>A0A6P0H9K5</accession>
<gene>
    <name evidence="2" type="ORF">G3R41_07285</name>
    <name evidence="1" type="ORF">GCU67_07285</name>
</gene>
<organism evidence="2 4">
    <name type="scientific">Modestobacter muralis</name>
    <dbReference type="NCBI Taxonomy" id="1608614"/>
    <lineage>
        <taxon>Bacteria</taxon>
        <taxon>Bacillati</taxon>
        <taxon>Actinomycetota</taxon>
        <taxon>Actinomycetes</taxon>
        <taxon>Geodermatophilales</taxon>
        <taxon>Geodermatophilaceae</taxon>
        <taxon>Modestobacter</taxon>
    </lineage>
</organism>
<dbReference type="RefSeq" id="WP_163610431.1">
    <property type="nucleotide sequence ID" value="NZ_JAAGWB010000014.1"/>
</dbReference>
<comment type="caution">
    <text evidence="2">The sequence shown here is derived from an EMBL/GenBank/DDBJ whole genome shotgun (WGS) entry which is preliminary data.</text>
</comment>
<dbReference type="Proteomes" id="UP000471152">
    <property type="component" value="Unassembled WGS sequence"/>
</dbReference>
<evidence type="ECO:0000313" key="4">
    <source>
        <dbReference type="Proteomes" id="UP000471152"/>
    </source>
</evidence>
<evidence type="ECO:0000313" key="3">
    <source>
        <dbReference type="Proteomes" id="UP000468828"/>
    </source>
</evidence>